<proteinExistence type="predicted"/>
<sequence>MYRDVIHSALCSRVLLNLRKVAAKLTDMSFEDFRQSRIAFRPGVLDGHNTSYLMNLELDELEDYK</sequence>
<name>A0A1M2VXP0_TRAPU</name>
<dbReference type="OrthoDB" id="2755071at2759"/>
<keyword evidence="2" id="KW-1185">Reference proteome</keyword>
<dbReference type="EMBL" id="MNAD01000491">
    <property type="protein sequence ID" value="OJT12369.1"/>
    <property type="molecule type" value="Genomic_DNA"/>
</dbReference>
<dbReference type="Proteomes" id="UP000184267">
    <property type="component" value="Unassembled WGS sequence"/>
</dbReference>
<gene>
    <name evidence="1" type="ORF">TRAPUB_11071</name>
</gene>
<organism evidence="1 2">
    <name type="scientific">Trametes pubescens</name>
    <name type="common">White-rot fungus</name>
    <dbReference type="NCBI Taxonomy" id="154538"/>
    <lineage>
        <taxon>Eukaryota</taxon>
        <taxon>Fungi</taxon>
        <taxon>Dikarya</taxon>
        <taxon>Basidiomycota</taxon>
        <taxon>Agaricomycotina</taxon>
        <taxon>Agaricomycetes</taxon>
        <taxon>Polyporales</taxon>
        <taxon>Polyporaceae</taxon>
        <taxon>Trametes</taxon>
    </lineage>
</organism>
<reference evidence="1 2" key="1">
    <citation type="submission" date="2016-10" db="EMBL/GenBank/DDBJ databases">
        <title>Genome sequence of the basidiomycete white-rot fungus Trametes pubescens.</title>
        <authorList>
            <person name="Makela M.R."/>
            <person name="Granchi Z."/>
            <person name="Peng M."/>
            <person name="De Vries R.P."/>
            <person name="Grigoriev I."/>
            <person name="Riley R."/>
            <person name="Hilden K."/>
        </authorList>
    </citation>
    <scope>NUCLEOTIDE SEQUENCE [LARGE SCALE GENOMIC DNA]</scope>
    <source>
        <strain evidence="1 2">FBCC735</strain>
    </source>
</reference>
<dbReference type="AlphaFoldDB" id="A0A1M2VXP0"/>
<protein>
    <submittedName>
        <fullName evidence="1">Uncharacterized protein</fullName>
    </submittedName>
</protein>
<accession>A0A1M2VXP0</accession>
<comment type="caution">
    <text evidence="1">The sequence shown here is derived from an EMBL/GenBank/DDBJ whole genome shotgun (WGS) entry which is preliminary data.</text>
</comment>
<evidence type="ECO:0000313" key="2">
    <source>
        <dbReference type="Proteomes" id="UP000184267"/>
    </source>
</evidence>
<evidence type="ECO:0000313" key="1">
    <source>
        <dbReference type="EMBL" id="OJT12369.1"/>
    </source>
</evidence>